<gene>
    <name evidence="1" type="ORF">PAPYR_12897</name>
</gene>
<organism evidence="1 2">
    <name type="scientific">Paratrimastix pyriformis</name>
    <dbReference type="NCBI Taxonomy" id="342808"/>
    <lineage>
        <taxon>Eukaryota</taxon>
        <taxon>Metamonada</taxon>
        <taxon>Preaxostyla</taxon>
        <taxon>Paratrimastigidae</taxon>
        <taxon>Paratrimastix</taxon>
    </lineage>
</organism>
<sequence length="119" mass="13038">MVFILHIPECRAQVRRGALVLIKQRDDKARVRTIFPDGWLAYWRAHETGGDHPPPSLLDAEMTVLQAITGGQQNLLGSDEAVQNLLGSAVPARARVQKGDRGILHLVSGDSGDEFYSPP</sequence>
<evidence type="ECO:0000313" key="2">
    <source>
        <dbReference type="Proteomes" id="UP001141327"/>
    </source>
</evidence>
<keyword evidence="2" id="KW-1185">Reference proteome</keyword>
<dbReference type="Proteomes" id="UP001141327">
    <property type="component" value="Unassembled WGS sequence"/>
</dbReference>
<reference evidence="1" key="1">
    <citation type="journal article" date="2022" name="bioRxiv">
        <title>Genomics of Preaxostyla Flagellates Illuminates Evolutionary Transitions and the Path Towards Mitochondrial Loss.</title>
        <authorList>
            <person name="Novak L.V.F."/>
            <person name="Treitli S.C."/>
            <person name="Pyrih J."/>
            <person name="Halakuc P."/>
            <person name="Pipaliya S.V."/>
            <person name="Vacek V."/>
            <person name="Brzon O."/>
            <person name="Soukal P."/>
            <person name="Eme L."/>
            <person name="Dacks J.B."/>
            <person name="Karnkowska A."/>
            <person name="Elias M."/>
            <person name="Hampl V."/>
        </authorList>
    </citation>
    <scope>NUCLEOTIDE SEQUENCE</scope>
    <source>
        <strain evidence="1">RCP-MX</strain>
    </source>
</reference>
<dbReference type="EMBL" id="JAPMOS010000378">
    <property type="protein sequence ID" value="KAJ4452828.1"/>
    <property type="molecule type" value="Genomic_DNA"/>
</dbReference>
<comment type="caution">
    <text evidence="1">The sequence shown here is derived from an EMBL/GenBank/DDBJ whole genome shotgun (WGS) entry which is preliminary data.</text>
</comment>
<accession>A0ABQ8U2Q4</accession>
<name>A0ABQ8U2Q4_9EUKA</name>
<protein>
    <submittedName>
        <fullName evidence="1">Uncharacterized protein</fullName>
    </submittedName>
</protein>
<evidence type="ECO:0000313" key="1">
    <source>
        <dbReference type="EMBL" id="KAJ4452828.1"/>
    </source>
</evidence>
<proteinExistence type="predicted"/>